<gene>
    <name evidence="2" type="ORF">F5X68DRAFT_27616</name>
</gene>
<dbReference type="AlphaFoldDB" id="A0A9P9A6I0"/>
<reference evidence="2" key="1">
    <citation type="journal article" date="2021" name="Nat. Commun.">
        <title>Genetic determinants of endophytism in the Arabidopsis root mycobiome.</title>
        <authorList>
            <person name="Mesny F."/>
            <person name="Miyauchi S."/>
            <person name="Thiergart T."/>
            <person name="Pickel B."/>
            <person name="Atanasova L."/>
            <person name="Karlsson M."/>
            <person name="Huettel B."/>
            <person name="Barry K.W."/>
            <person name="Haridas S."/>
            <person name="Chen C."/>
            <person name="Bauer D."/>
            <person name="Andreopoulos W."/>
            <person name="Pangilinan J."/>
            <person name="LaButti K."/>
            <person name="Riley R."/>
            <person name="Lipzen A."/>
            <person name="Clum A."/>
            <person name="Drula E."/>
            <person name="Henrissat B."/>
            <person name="Kohler A."/>
            <person name="Grigoriev I.V."/>
            <person name="Martin F.M."/>
            <person name="Hacquard S."/>
        </authorList>
    </citation>
    <scope>NUCLEOTIDE SEQUENCE</scope>
    <source>
        <strain evidence="2">MPI-SDFR-AT-0117</strain>
    </source>
</reference>
<evidence type="ECO:0000313" key="2">
    <source>
        <dbReference type="EMBL" id="KAH6681220.1"/>
    </source>
</evidence>
<comment type="caution">
    <text evidence="2">The sequence shown here is derived from an EMBL/GenBank/DDBJ whole genome shotgun (WGS) entry which is preliminary data.</text>
</comment>
<feature type="region of interest" description="Disordered" evidence="1">
    <location>
        <begin position="1"/>
        <end position="30"/>
    </location>
</feature>
<name>A0A9P9A6I0_9PEZI</name>
<protein>
    <submittedName>
        <fullName evidence="2">Uncharacterized protein</fullName>
    </submittedName>
</protein>
<dbReference type="EMBL" id="JAGSXJ010000019">
    <property type="protein sequence ID" value="KAH6681220.1"/>
    <property type="molecule type" value="Genomic_DNA"/>
</dbReference>
<sequence length="226" mass="24339">MCGHHPKLSGANAVPSSTRSARTGTSVRSSRFHLDRPASWEVAFRQPCHCGPSLQTPSSALASFPFPGRWAKRRDTPLAPEVLATLTHPRPYHLTCLPPVSRRVGKFGQRALSRVLPLPATTRGSPLRHGRLGPSERPISEHYHTHHTLPPIGACLPLGRPSIAATATTIAKNGQLLCRLSFVLTITGVRPTSGPALSPERILVVVCLVVNAPSSPAHDSHVARRH</sequence>
<keyword evidence="3" id="KW-1185">Reference proteome</keyword>
<accession>A0A9P9A6I0</accession>
<dbReference type="Proteomes" id="UP000770015">
    <property type="component" value="Unassembled WGS sequence"/>
</dbReference>
<proteinExistence type="predicted"/>
<feature type="compositionally biased region" description="Polar residues" evidence="1">
    <location>
        <begin position="14"/>
        <end position="29"/>
    </location>
</feature>
<evidence type="ECO:0000256" key="1">
    <source>
        <dbReference type="SAM" id="MobiDB-lite"/>
    </source>
</evidence>
<evidence type="ECO:0000313" key="3">
    <source>
        <dbReference type="Proteomes" id="UP000770015"/>
    </source>
</evidence>
<organism evidence="2 3">
    <name type="scientific">Plectosphaerella plurivora</name>
    <dbReference type="NCBI Taxonomy" id="936078"/>
    <lineage>
        <taxon>Eukaryota</taxon>
        <taxon>Fungi</taxon>
        <taxon>Dikarya</taxon>
        <taxon>Ascomycota</taxon>
        <taxon>Pezizomycotina</taxon>
        <taxon>Sordariomycetes</taxon>
        <taxon>Hypocreomycetidae</taxon>
        <taxon>Glomerellales</taxon>
        <taxon>Plectosphaerellaceae</taxon>
        <taxon>Plectosphaerella</taxon>
    </lineage>
</organism>